<accession>A0A918YUD9</accession>
<evidence type="ECO:0000313" key="3">
    <source>
        <dbReference type="Proteomes" id="UP000617734"/>
    </source>
</evidence>
<dbReference type="AlphaFoldDB" id="A0A918YUD9"/>
<protein>
    <recommendedName>
        <fullName evidence="4">Gram-positive cocci surface proteins LPxTG domain-containing protein</fullName>
    </recommendedName>
</protein>
<name>A0A918YUD9_9ACTN</name>
<feature type="compositionally biased region" description="Gly residues" evidence="1">
    <location>
        <begin position="224"/>
        <end position="247"/>
    </location>
</feature>
<gene>
    <name evidence="2" type="ORF">GCM10018781_76920</name>
</gene>
<dbReference type="EMBL" id="BNBO01000083">
    <property type="protein sequence ID" value="GHE25450.1"/>
    <property type="molecule type" value="Genomic_DNA"/>
</dbReference>
<sequence>MRAARLPGHGARLTVKAPLRPPHRTPGAPDVTSCHRPEPPAGSAAGRALTVGALAALLALGAAPAAQAAPGDNGDIKVHESTTAVTDQRDEPQVCRFYLDAFNFDDLQLVNWTIEQQPPTGTQQVTAGTLALLNGTGQTQIMSLPDGHYRVNWTFVGQTGSAKHKVFTVACPPAGGPSDIAAPVPPPGPGGPGNLAIPSTSPRPGGPGNLAIPSTPPRPSGSPAAGGGRPPGTGGPHGGLEAGGGGTSHDPHAVEVGAGSGLLALVAVLGIRAVRRRTARNAAS</sequence>
<proteinExistence type="predicted"/>
<keyword evidence="3" id="KW-1185">Reference proteome</keyword>
<reference evidence="2" key="2">
    <citation type="submission" date="2020-09" db="EMBL/GenBank/DDBJ databases">
        <authorList>
            <person name="Sun Q."/>
            <person name="Ohkuma M."/>
        </authorList>
    </citation>
    <scope>NUCLEOTIDE SEQUENCE</scope>
    <source>
        <strain evidence="2">JCM 4646</strain>
    </source>
</reference>
<comment type="caution">
    <text evidence="2">The sequence shown here is derived from an EMBL/GenBank/DDBJ whole genome shotgun (WGS) entry which is preliminary data.</text>
</comment>
<dbReference type="Proteomes" id="UP000617734">
    <property type="component" value="Unassembled WGS sequence"/>
</dbReference>
<feature type="region of interest" description="Disordered" evidence="1">
    <location>
        <begin position="178"/>
        <end position="255"/>
    </location>
</feature>
<evidence type="ECO:0000256" key="1">
    <source>
        <dbReference type="SAM" id="MobiDB-lite"/>
    </source>
</evidence>
<reference evidence="2" key="1">
    <citation type="journal article" date="2014" name="Int. J. Syst. Evol. Microbiol.">
        <title>Complete genome sequence of Corynebacterium casei LMG S-19264T (=DSM 44701T), isolated from a smear-ripened cheese.</title>
        <authorList>
            <consortium name="US DOE Joint Genome Institute (JGI-PGF)"/>
            <person name="Walter F."/>
            <person name="Albersmeier A."/>
            <person name="Kalinowski J."/>
            <person name="Ruckert C."/>
        </authorList>
    </citation>
    <scope>NUCLEOTIDE SEQUENCE</scope>
    <source>
        <strain evidence="2">JCM 4646</strain>
    </source>
</reference>
<feature type="region of interest" description="Disordered" evidence="1">
    <location>
        <begin position="1"/>
        <end position="45"/>
    </location>
</feature>
<evidence type="ECO:0008006" key="4">
    <source>
        <dbReference type="Google" id="ProtNLM"/>
    </source>
</evidence>
<evidence type="ECO:0000313" key="2">
    <source>
        <dbReference type="EMBL" id="GHE25450.1"/>
    </source>
</evidence>
<organism evidence="2 3">
    <name type="scientific">Kitasatospora indigofera</name>
    <dbReference type="NCBI Taxonomy" id="67307"/>
    <lineage>
        <taxon>Bacteria</taxon>
        <taxon>Bacillati</taxon>
        <taxon>Actinomycetota</taxon>
        <taxon>Actinomycetes</taxon>
        <taxon>Kitasatosporales</taxon>
        <taxon>Streptomycetaceae</taxon>
        <taxon>Kitasatospora</taxon>
    </lineage>
</organism>